<gene>
    <name evidence="1" type="ORF">DAY19_00335</name>
</gene>
<accession>A0ABY0IJZ8</accession>
<evidence type="ECO:0000313" key="1">
    <source>
        <dbReference type="EMBL" id="RZF23276.1"/>
    </source>
</evidence>
<reference evidence="2" key="1">
    <citation type="journal article" date="2019" name="Int. J. Syst. Evol. Microbiol.">
        <title>Halobacteriovorax valvorus sp. nov., a novel prokaryotic predator isolated from coastal seawater of China.</title>
        <authorList>
            <person name="Chen M.-X."/>
        </authorList>
    </citation>
    <scope>NUCLEOTIDE SEQUENCE [LARGE SCALE GENOMIC DNA]</scope>
    <source>
        <strain evidence="2">BL9</strain>
    </source>
</reference>
<evidence type="ECO:0000313" key="2">
    <source>
        <dbReference type="Proteomes" id="UP000443582"/>
    </source>
</evidence>
<name>A0ABY0IJZ8_9BACT</name>
<sequence length="72" mass="8572">MDIEFNKQHLLKFVQIRMPFGKYQGRLLIDLPDEYLVWFSNKGFPQGELGKLLEELAEIKLNGLEFLFKDLR</sequence>
<evidence type="ECO:0008006" key="3">
    <source>
        <dbReference type="Google" id="ProtNLM"/>
    </source>
</evidence>
<proteinExistence type="predicted"/>
<organism evidence="1 2">
    <name type="scientific">Halobacteriovorax vibrionivorans</name>
    <dbReference type="NCBI Taxonomy" id="2152716"/>
    <lineage>
        <taxon>Bacteria</taxon>
        <taxon>Pseudomonadati</taxon>
        <taxon>Bdellovibrionota</taxon>
        <taxon>Bacteriovoracia</taxon>
        <taxon>Bacteriovoracales</taxon>
        <taxon>Halobacteriovoraceae</taxon>
        <taxon>Halobacteriovorax</taxon>
    </lineage>
</organism>
<keyword evidence="2" id="KW-1185">Reference proteome</keyword>
<dbReference type="RefSeq" id="WP_114706222.1">
    <property type="nucleotide sequence ID" value="NZ_QDKL01000001.1"/>
</dbReference>
<comment type="caution">
    <text evidence="1">The sequence shown here is derived from an EMBL/GenBank/DDBJ whole genome shotgun (WGS) entry which is preliminary data.</text>
</comment>
<dbReference type="InterPro" id="IPR024530">
    <property type="entry name" value="QSregVF_b"/>
</dbReference>
<dbReference type="Pfam" id="PF12843">
    <property type="entry name" value="QSregVF_b"/>
    <property type="match status" value="1"/>
</dbReference>
<dbReference type="EMBL" id="QDKL01000001">
    <property type="protein sequence ID" value="RZF23276.1"/>
    <property type="molecule type" value="Genomic_DNA"/>
</dbReference>
<dbReference type="Proteomes" id="UP000443582">
    <property type="component" value="Unassembled WGS sequence"/>
</dbReference>
<protein>
    <recommendedName>
        <fullName evidence="3">Cytoplasmic protein</fullName>
    </recommendedName>
</protein>